<dbReference type="STRING" id="449659.IV66_GL001588"/>
<keyword evidence="2" id="KW-0472">Membrane</keyword>
<dbReference type="EMBL" id="JQCN01000031">
    <property type="protein sequence ID" value="KRN99583.1"/>
    <property type="molecule type" value="Genomic_DNA"/>
</dbReference>
<feature type="coiled-coil region" evidence="1">
    <location>
        <begin position="149"/>
        <end position="187"/>
    </location>
</feature>
<evidence type="ECO:0000313" key="3">
    <source>
        <dbReference type="EMBL" id="KRN99583.1"/>
    </source>
</evidence>
<accession>A0A0R2LC86</accession>
<proteinExistence type="predicted"/>
<dbReference type="Proteomes" id="UP000051886">
    <property type="component" value="Unassembled WGS sequence"/>
</dbReference>
<gene>
    <name evidence="3" type="ORF">IV66_GL001588</name>
</gene>
<dbReference type="AlphaFoldDB" id="A0A0R2LC86"/>
<comment type="caution">
    <text evidence="3">The sequence shown here is derived from an EMBL/GenBank/DDBJ whole genome shotgun (WGS) entry which is preliminary data.</text>
</comment>
<dbReference type="PATRIC" id="fig|449659.4.peg.1616"/>
<feature type="transmembrane region" description="Helical" evidence="2">
    <location>
        <begin position="201"/>
        <end position="225"/>
    </location>
</feature>
<evidence type="ECO:0000256" key="2">
    <source>
        <dbReference type="SAM" id="Phobius"/>
    </source>
</evidence>
<protein>
    <recommendedName>
        <fullName evidence="5">LXG domain-containing protein</fullName>
    </recommendedName>
</protein>
<keyword evidence="1" id="KW-0175">Coiled coil</keyword>
<organism evidence="3 4">
    <name type="scientific">Ligilactobacillus pobuzihii</name>
    <dbReference type="NCBI Taxonomy" id="449659"/>
    <lineage>
        <taxon>Bacteria</taxon>
        <taxon>Bacillati</taxon>
        <taxon>Bacillota</taxon>
        <taxon>Bacilli</taxon>
        <taxon>Lactobacillales</taxon>
        <taxon>Lactobacillaceae</taxon>
        <taxon>Ligilactobacillus</taxon>
    </lineage>
</organism>
<evidence type="ECO:0000313" key="4">
    <source>
        <dbReference type="Proteomes" id="UP000051886"/>
    </source>
</evidence>
<keyword evidence="2" id="KW-0812">Transmembrane</keyword>
<evidence type="ECO:0000256" key="1">
    <source>
        <dbReference type="SAM" id="Coils"/>
    </source>
</evidence>
<evidence type="ECO:0008006" key="5">
    <source>
        <dbReference type="Google" id="ProtNLM"/>
    </source>
</evidence>
<keyword evidence="4" id="KW-1185">Reference proteome</keyword>
<name>A0A0R2LC86_9LACO</name>
<keyword evidence="2" id="KW-1133">Transmembrane helix</keyword>
<sequence length="460" mass="50311">MDDYVIKYVDVDDGGVIFKIIDEDFDKHKQELKTAKTNYAEVVKSAQKTISSVDDIKETSGAASLKNAGKSLQDRLSKMSSIASKQQNAWHSYESKNANTFNDVQTIINNVTKLISLYSGGKVPTMGNYVSGGFKQQMGANYARRLNGIQNYDAKMAKVTAQNNKTINQVNKQQHAFEKQVKKAQVEQNKREGRAQLGMDLFFLAVGTAITFASGGTATPFLLLLPSLTFSGVDLYEDFDKARTGKNEGDNYLKDTARSFGSTVGMSKEQSDGLYSSVELVAGMAGSGKAYGDLAKEGYFVESGTKSQSILKSFFKESPTSPKQAMHNNLKILKETGGLQNGIMPQVGTKAIQNSFMSDNAATFRAVGSAYGKEFIKSGSKKETQVVVDEKVNKPILNHYQQNGQAQYIDGIYMGQKKPVSSLFIERGLVKSEGKAFNAGYGKLENFFADQGTVTMPIQK</sequence>
<reference evidence="3 4" key="1">
    <citation type="journal article" date="2015" name="Genome Announc.">
        <title>Expanding the biotechnology potential of lactobacilli through comparative genomics of 213 strains and associated genera.</title>
        <authorList>
            <person name="Sun Z."/>
            <person name="Harris H.M."/>
            <person name="McCann A."/>
            <person name="Guo C."/>
            <person name="Argimon S."/>
            <person name="Zhang W."/>
            <person name="Yang X."/>
            <person name="Jeffery I.B."/>
            <person name="Cooney J.C."/>
            <person name="Kagawa T.F."/>
            <person name="Liu W."/>
            <person name="Song Y."/>
            <person name="Salvetti E."/>
            <person name="Wrobel A."/>
            <person name="Rasinkangas P."/>
            <person name="Parkhill J."/>
            <person name="Rea M.C."/>
            <person name="O'Sullivan O."/>
            <person name="Ritari J."/>
            <person name="Douillard F.P."/>
            <person name="Paul Ross R."/>
            <person name="Yang R."/>
            <person name="Briner A.E."/>
            <person name="Felis G.E."/>
            <person name="de Vos W.M."/>
            <person name="Barrangou R."/>
            <person name="Klaenhammer T.R."/>
            <person name="Caufield P.W."/>
            <person name="Cui Y."/>
            <person name="Zhang H."/>
            <person name="O'Toole P.W."/>
        </authorList>
    </citation>
    <scope>NUCLEOTIDE SEQUENCE [LARGE SCALE GENOMIC DNA]</scope>
    <source>
        <strain evidence="3 4">NBRC 103219</strain>
    </source>
</reference>